<comment type="caution">
    <text evidence="12">The sequence shown here is derived from an EMBL/GenBank/DDBJ whole genome shotgun (WGS) entry which is preliminary data.</text>
</comment>
<keyword evidence="4" id="KW-0735">Signal-anchor</keyword>
<evidence type="ECO:0000256" key="10">
    <source>
        <dbReference type="SAM" id="Phobius"/>
    </source>
</evidence>
<dbReference type="GO" id="GO:0031505">
    <property type="term" value="P:fungal-type cell wall organization"/>
    <property type="evidence" value="ECO:0007669"/>
    <property type="project" value="TreeGrafter"/>
</dbReference>
<dbReference type="InterPro" id="IPR000757">
    <property type="entry name" value="Beta-glucanase-like"/>
</dbReference>
<gene>
    <name evidence="12" type="ORF">FA13DRAFT_1761077</name>
</gene>
<feature type="compositionally biased region" description="Polar residues" evidence="9">
    <location>
        <begin position="39"/>
        <end position="49"/>
    </location>
</feature>
<dbReference type="Pfam" id="PF03935">
    <property type="entry name" value="SKN1_KRE6_Sbg1"/>
    <property type="match status" value="1"/>
</dbReference>
<feature type="domain" description="GH16" evidence="11">
    <location>
        <begin position="152"/>
        <end position="513"/>
    </location>
</feature>
<dbReference type="AlphaFoldDB" id="A0A4Y7TYT0"/>
<name>A0A4Y7TYT0_COPMI</name>
<evidence type="ECO:0000256" key="4">
    <source>
        <dbReference type="ARBA" id="ARBA00022968"/>
    </source>
</evidence>
<dbReference type="Gene3D" id="2.60.120.200">
    <property type="match status" value="2"/>
</dbReference>
<evidence type="ECO:0000256" key="7">
    <source>
        <dbReference type="ARBA" id="ARBA00023180"/>
    </source>
</evidence>
<evidence type="ECO:0000256" key="1">
    <source>
        <dbReference type="ARBA" id="ARBA00004606"/>
    </source>
</evidence>
<reference evidence="12 13" key="1">
    <citation type="journal article" date="2019" name="Nat. Ecol. Evol.">
        <title>Megaphylogeny resolves global patterns of mushroom evolution.</title>
        <authorList>
            <person name="Varga T."/>
            <person name="Krizsan K."/>
            <person name="Foldi C."/>
            <person name="Dima B."/>
            <person name="Sanchez-Garcia M."/>
            <person name="Sanchez-Ramirez S."/>
            <person name="Szollosi G.J."/>
            <person name="Szarkandi J.G."/>
            <person name="Papp V."/>
            <person name="Albert L."/>
            <person name="Andreopoulos W."/>
            <person name="Angelini C."/>
            <person name="Antonin V."/>
            <person name="Barry K.W."/>
            <person name="Bougher N.L."/>
            <person name="Buchanan P."/>
            <person name="Buyck B."/>
            <person name="Bense V."/>
            <person name="Catcheside P."/>
            <person name="Chovatia M."/>
            <person name="Cooper J."/>
            <person name="Damon W."/>
            <person name="Desjardin D."/>
            <person name="Finy P."/>
            <person name="Geml J."/>
            <person name="Haridas S."/>
            <person name="Hughes K."/>
            <person name="Justo A."/>
            <person name="Karasinski D."/>
            <person name="Kautmanova I."/>
            <person name="Kiss B."/>
            <person name="Kocsube S."/>
            <person name="Kotiranta H."/>
            <person name="LaButti K.M."/>
            <person name="Lechner B.E."/>
            <person name="Liimatainen K."/>
            <person name="Lipzen A."/>
            <person name="Lukacs Z."/>
            <person name="Mihaltcheva S."/>
            <person name="Morgado L.N."/>
            <person name="Niskanen T."/>
            <person name="Noordeloos M.E."/>
            <person name="Ohm R.A."/>
            <person name="Ortiz-Santana B."/>
            <person name="Ovrebo C."/>
            <person name="Racz N."/>
            <person name="Riley R."/>
            <person name="Savchenko A."/>
            <person name="Shiryaev A."/>
            <person name="Soop K."/>
            <person name="Spirin V."/>
            <person name="Szebenyi C."/>
            <person name="Tomsovsky M."/>
            <person name="Tulloss R.E."/>
            <person name="Uehling J."/>
            <person name="Grigoriev I.V."/>
            <person name="Vagvolgyi C."/>
            <person name="Papp T."/>
            <person name="Martin F.M."/>
            <person name="Miettinen O."/>
            <person name="Hibbett D.S."/>
            <person name="Nagy L.G."/>
        </authorList>
    </citation>
    <scope>NUCLEOTIDE SEQUENCE [LARGE SCALE GENOMIC DNA]</scope>
    <source>
        <strain evidence="12 13">FP101781</strain>
    </source>
</reference>
<dbReference type="FunFam" id="2.60.120.200:FF:000259">
    <property type="entry name" value="Chromosome 9, whole genome shotgun sequence"/>
    <property type="match status" value="1"/>
</dbReference>
<dbReference type="Proteomes" id="UP000298030">
    <property type="component" value="Unassembled WGS sequence"/>
</dbReference>
<evidence type="ECO:0000256" key="8">
    <source>
        <dbReference type="ARBA" id="ARBA00023316"/>
    </source>
</evidence>
<feature type="transmembrane region" description="Helical" evidence="10">
    <location>
        <begin position="85"/>
        <end position="105"/>
    </location>
</feature>
<evidence type="ECO:0000259" key="11">
    <source>
        <dbReference type="PROSITE" id="PS51762"/>
    </source>
</evidence>
<evidence type="ECO:0000256" key="6">
    <source>
        <dbReference type="ARBA" id="ARBA00023136"/>
    </source>
</evidence>
<dbReference type="SUPFAM" id="SSF49899">
    <property type="entry name" value="Concanavalin A-like lectins/glucanases"/>
    <property type="match status" value="1"/>
</dbReference>
<protein>
    <submittedName>
        <fullName evidence="12">Beta-glucan synthesis-associated protein</fullName>
    </submittedName>
</protein>
<accession>A0A4Y7TYT0</accession>
<dbReference type="OrthoDB" id="412647at2759"/>
<dbReference type="PANTHER" id="PTHR31361:SF1">
    <property type="entry name" value="BETA-GLUCAN SYNTHESIS-ASSOCIATED PROTEIN KRE6-RELATED"/>
    <property type="match status" value="1"/>
</dbReference>
<evidence type="ECO:0000256" key="5">
    <source>
        <dbReference type="ARBA" id="ARBA00022989"/>
    </source>
</evidence>
<keyword evidence="8" id="KW-0961">Cell wall biogenesis/degradation</keyword>
<organism evidence="12 13">
    <name type="scientific">Coprinellus micaceus</name>
    <name type="common">Glistening ink-cap mushroom</name>
    <name type="synonym">Coprinus micaceus</name>
    <dbReference type="NCBI Taxonomy" id="71717"/>
    <lineage>
        <taxon>Eukaryota</taxon>
        <taxon>Fungi</taxon>
        <taxon>Dikarya</taxon>
        <taxon>Basidiomycota</taxon>
        <taxon>Agaricomycotina</taxon>
        <taxon>Agaricomycetes</taxon>
        <taxon>Agaricomycetidae</taxon>
        <taxon>Agaricales</taxon>
        <taxon>Agaricineae</taxon>
        <taxon>Psathyrellaceae</taxon>
        <taxon>Coprinellus</taxon>
    </lineage>
</organism>
<feature type="compositionally biased region" description="Polar residues" evidence="9">
    <location>
        <begin position="12"/>
        <end position="28"/>
    </location>
</feature>
<comment type="similarity">
    <text evidence="2">Belongs to the SKN1/KRE6 family.</text>
</comment>
<dbReference type="PROSITE" id="PS51762">
    <property type="entry name" value="GH16_2"/>
    <property type="match status" value="1"/>
</dbReference>
<dbReference type="GO" id="GO:0005886">
    <property type="term" value="C:plasma membrane"/>
    <property type="evidence" value="ECO:0007669"/>
    <property type="project" value="TreeGrafter"/>
</dbReference>
<dbReference type="STRING" id="71717.A0A4Y7TYT0"/>
<dbReference type="GO" id="GO:0015926">
    <property type="term" value="F:glucosidase activity"/>
    <property type="evidence" value="ECO:0007669"/>
    <property type="project" value="TreeGrafter"/>
</dbReference>
<keyword evidence="6 10" id="KW-0472">Membrane</keyword>
<keyword evidence="7" id="KW-0325">Glycoprotein</keyword>
<dbReference type="GO" id="GO:0005789">
    <property type="term" value="C:endoplasmic reticulum membrane"/>
    <property type="evidence" value="ECO:0007669"/>
    <property type="project" value="TreeGrafter"/>
</dbReference>
<proteinExistence type="inferred from homology"/>
<dbReference type="EMBL" id="QPFP01000002">
    <property type="protein sequence ID" value="TEB38988.1"/>
    <property type="molecule type" value="Genomic_DNA"/>
</dbReference>
<evidence type="ECO:0000256" key="9">
    <source>
        <dbReference type="SAM" id="MobiDB-lite"/>
    </source>
</evidence>
<evidence type="ECO:0000256" key="3">
    <source>
        <dbReference type="ARBA" id="ARBA00022692"/>
    </source>
</evidence>
<comment type="subcellular location">
    <subcellularLocation>
        <location evidence="1">Membrane</location>
        <topology evidence="1">Single-pass type II membrane protein</topology>
    </subcellularLocation>
</comment>
<evidence type="ECO:0000313" key="12">
    <source>
        <dbReference type="EMBL" id="TEB38988.1"/>
    </source>
</evidence>
<feature type="compositionally biased region" description="Basic and acidic residues" evidence="9">
    <location>
        <begin position="51"/>
        <end position="71"/>
    </location>
</feature>
<evidence type="ECO:0000256" key="2">
    <source>
        <dbReference type="ARBA" id="ARBA00010962"/>
    </source>
</evidence>
<dbReference type="InterPro" id="IPR005629">
    <property type="entry name" value="Skn1/Kre6/Sbg1"/>
</dbReference>
<dbReference type="InterPro" id="IPR013320">
    <property type="entry name" value="ConA-like_dom_sf"/>
</dbReference>
<keyword evidence="3 10" id="KW-0812">Transmembrane</keyword>
<keyword evidence="5 10" id="KW-1133">Transmembrane helix</keyword>
<dbReference type="PANTHER" id="PTHR31361">
    <property type="entry name" value="BETA-GLUCAN SYNTHESIS-ASSOCIATED PROTEIN KRE6-RELATED"/>
    <property type="match status" value="1"/>
</dbReference>
<sequence length="561" mass="62188">MCSQAHLRGRLQSRQPSRRPTTALNSQGDSRRWRFSLSPDPTTWGSNLSPDHPEADDYLHNPDPRRDRKNDHGGHLFTYRGLTNLGCMIVMCTGLLALFAGYPLISHFTTEKPSRMGGFNLGGINASGQIPSLMGNFGLIDHETPTEVLTKTSYTNSKEQLQLVFSDEFNTEGRSFYPGDDPYWEAVDLHYWATNNLEWYDPAAVTTGDGYLEITLSRMETHGMQYQGGMLSSWNKFCFTGGLLEASVVLPGANNVVGLWPAVWSMGNLVPVLQWPYTYDACDVGTAPNQTLDGQPYQATTNGDPIAQGALSYLPGQKLSRCTCLGEEHPGPNHKDGSFVGRSAPEIDMFEAEISEGVGGVSQSAQWAPFNAQYAWFNTTENMIIPNQATTRYNPYTGGAFQQATSCITQTNQACYELAEGCTSIYGFEYKPGFDNAYITWISDGNIAWTMRSTGMGADPRVEISARPVPQEPMYILINLGMSQNFGTVDFEHLTFPTTMRVDWVRVYQPKNAANVGCSPKDFPTEEYINNNIGAYMNPNLTTWTGDYGKSFPKSKYLGQC</sequence>
<feature type="region of interest" description="Disordered" evidence="9">
    <location>
        <begin position="1"/>
        <end position="71"/>
    </location>
</feature>
<evidence type="ECO:0000313" key="13">
    <source>
        <dbReference type="Proteomes" id="UP000298030"/>
    </source>
</evidence>
<dbReference type="GO" id="GO:0006078">
    <property type="term" value="P:(1-&gt;6)-beta-D-glucan biosynthetic process"/>
    <property type="evidence" value="ECO:0007669"/>
    <property type="project" value="TreeGrafter"/>
</dbReference>
<keyword evidence="13" id="KW-1185">Reference proteome</keyword>